<protein>
    <submittedName>
        <fullName evidence="6">LysR family transcriptional regulator</fullName>
    </submittedName>
</protein>
<dbReference type="Pfam" id="PF00126">
    <property type="entry name" value="HTH_1"/>
    <property type="match status" value="1"/>
</dbReference>
<dbReference type="PRINTS" id="PR00039">
    <property type="entry name" value="HTHLYSR"/>
</dbReference>
<dbReference type="Pfam" id="PF03466">
    <property type="entry name" value="LysR_substrate"/>
    <property type="match status" value="1"/>
</dbReference>
<dbReference type="InterPro" id="IPR050950">
    <property type="entry name" value="HTH-type_LysR_regulators"/>
</dbReference>
<dbReference type="InterPro" id="IPR036390">
    <property type="entry name" value="WH_DNA-bd_sf"/>
</dbReference>
<dbReference type="RefSeq" id="WP_332087159.1">
    <property type="nucleotide sequence ID" value="NZ_JARBCY010000031.1"/>
</dbReference>
<dbReference type="PANTHER" id="PTHR30419">
    <property type="entry name" value="HTH-TYPE TRANSCRIPTIONAL REGULATOR YBHD"/>
    <property type="match status" value="1"/>
</dbReference>
<dbReference type="Proteomes" id="UP001328425">
    <property type="component" value="Unassembled WGS sequence"/>
</dbReference>
<dbReference type="Gene3D" id="3.40.190.290">
    <property type="match status" value="1"/>
</dbReference>
<feature type="domain" description="HTH lysR-type" evidence="5">
    <location>
        <begin position="1"/>
        <end position="58"/>
    </location>
</feature>
<sequence>MNLLQLEYFKTVADLEHMTKSAEKLHVSQPSLSKSIKLLEEELGYDLFNRTGKYIRLNENGKLFYTYVDKSLNALADGVLALKNYNEKKSLTVTVSFMAAGKFLPILIKRFNELHPDIKLNLVNIDVESFENSDCDLILYTTLFETITENSITLSKEDLLLVVNPDHKLAKRKYVNLSEIENEQYISTESESSYKAIIDYYCNIAGISLNKIIEAQYSSTIKGLVESGIGVSIMPEFTWSESYDKDLKFIKIKNPNCFRYIKLMWKKDRYVNDAVKIFKDYIVEFFNTTKD</sequence>
<dbReference type="Gene3D" id="1.10.10.10">
    <property type="entry name" value="Winged helix-like DNA-binding domain superfamily/Winged helix DNA-binding domain"/>
    <property type="match status" value="1"/>
</dbReference>
<dbReference type="SUPFAM" id="SSF53850">
    <property type="entry name" value="Periplasmic binding protein-like II"/>
    <property type="match status" value="1"/>
</dbReference>
<dbReference type="CDD" id="cd05466">
    <property type="entry name" value="PBP2_LTTR_substrate"/>
    <property type="match status" value="1"/>
</dbReference>
<keyword evidence="4" id="KW-0804">Transcription</keyword>
<evidence type="ECO:0000256" key="1">
    <source>
        <dbReference type="ARBA" id="ARBA00009437"/>
    </source>
</evidence>
<accession>A0ABU7X9N3</accession>
<evidence type="ECO:0000256" key="4">
    <source>
        <dbReference type="ARBA" id="ARBA00023163"/>
    </source>
</evidence>
<organism evidence="6 7">
    <name type="scientific">Peptoniphilus grossensis</name>
    <dbReference type="NCBI Taxonomy" id="1465756"/>
    <lineage>
        <taxon>Bacteria</taxon>
        <taxon>Bacillati</taxon>
        <taxon>Bacillota</taxon>
        <taxon>Tissierellia</taxon>
        <taxon>Tissierellales</taxon>
        <taxon>Peptoniphilaceae</taxon>
        <taxon>Peptoniphilus</taxon>
    </lineage>
</organism>
<name>A0ABU7X9N3_9FIRM</name>
<keyword evidence="3" id="KW-0238">DNA-binding</keyword>
<keyword evidence="7" id="KW-1185">Reference proteome</keyword>
<dbReference type="SUPFAM" id="SSF46785">
    <property type="entry name" value="Winged helix' DNA-binding domain"/>
    <property type="match status" value="1"/>
</dbReference>
<comment type="caution">
    <text evidence="6">The sequence shown here is derived from an EMBL/GenBank/DDBJ whole genome shotgun (WGS) entry which is preliminary data.</text>
</comment>
<evidence type="ECO:0000256" key="3">
    <source>
        <dbReference type="ARBA" id="ARBA00023125"/>
    </source>
</evidence>
<dbReference type="InterPro" id="IPR000847">
    <property type="entry name" value="LysR_HTH_N"/>
</dbReference>
<evidence type="ECO:0000313" key="7">
    <source>
        <dbReference type="Proteomes" id="UP001328425"/>
    </source>
</evidence>
<dbReference type="EMBL" id="JARBCY010000031">
    <property type="protein sequence ID" value="MEF3317997.1"/>
    <property type="molecule type" value="Genomic_DNA"/>
</dbReference>
<comment type="similarity">
    <text evidence="1">Belongs to the LysR transcriptional regulatory family.</text>
</comment>
<dbReference type="PROSITE" id="PS50931">
    <property type="entry name" value="HTH_LYSR"/>
    <property type="match status" value="1"/>
</dbReference>
<gene>
    <name evidence="6" type="ORF">PV361_04695</name>
</gene>
<dbReference type="InterPro" id="IPR036388">
    <property type="entry name" value="WH-like_DNA-bd_sf"/>
</dbReference>
<reference evidence="6 7" key="1">
    <citation type="submission" date="2022-11" db="EMBL/GenBank/DDBJ databases">
        <title>The First Case of Preauricular Fistular Abscess Caused by Peptoniphilus grossensis.</title>
        <authorList>
            <person name="Byun J.-H."/>
        </authorList>
    </citation>
    <scope>NUCLEOTIDE SEQUENCE [LARGE SCALE GENOMIC DNA]</scope>
    <source>
        <strain evidence="6 7">GYB008</strain>
    </source>
</reference>
<proteinExistence type="inferred from homology"/>
<evidence type="ECO:0000313" key="6">
    <source>
        <dbReference type="EMBL" id="MEF3317997.1"/>
    </source>
</evidence>
<dbReference type="PANTHER" id="PTHR30419:SF28">
    <property type="entry name" value="HTH-TYPE TRANSCRIPTIONAL REGULATOR BSDA"/>
    <property type="match status" value="1"/>
</dbReference>
<evidence type="ECO:0000256" key="2">
    <source>
        <dbReference type="ARBA" id="ARBA00023015"/>
    </source>
</evidence>
<dbReference type="InterPro" id="IPR005119">
    <property type="entry name" value="LysR_subst-bd"/>
</dbReference>
<evidence type="ECO:0000259" key="5">
    <source>
        <dbReference type="PROSITE" id="PS50931"/>
    </source>
</evidence>
<keyword evidence="2" id="KW-0805">Transcription regulation</keyword>